<keyword evidence="3" id="KW-1185">Reference proteome</keyword>
<dbReference type="OrthoDB" id="10469925at2759"/>
<name>A0A1M2VQ53_TRAPU</name>
<protein>
    <submittedName>
        <fullName evidence="2">Uncharacterized protein</fullName>
    </submittedName>
</protein>
<proteinExistence type="predicted"/>
<evidence type="ECO:0000256" key="1">
    <source>
        <dbReference type="SAM" id="MobiDB-lite"/>
    </source>
</evidence>
<sequence>SRPDQTPIGDDAQPSQPSTLPSDAPPMTAAGYAAGCAGYTVQYGEPTQNNAATSGTRFAVDPLSTYGINSLQQSDFPNGGNIMLPPQSVAPQPYTGIYEYPTAAAYGHNPLLQTNLGSYFFFDVGPHVDTVAGPGWDRSPAAYFWPSYYPFYYPPFGSSSGNYAYEMPLDAPPSVSPGPGTFAAPPPTNGAMYAVAGHDHPQPALPLGNPAAAMCGSWDSDREWIIPQRPYPRGRHEDTPLVAPAVINVLVSDALTPERLAEPGVLERYQDPAFPDPARKDQKFCVRFEVHGLVRVPVMDMCAHAAFTQFANLEPNERPTQINEYHKPEKPKLEMKQCAGRRSRREPLSRAELTTIVAKQLCAFLQVSFEPPSPPSRYLSPKVPLADMSLKFPRQLEFRGRPVDIQHLAIVEICRPSAGSVQPKLMIHRNFRCLYAGSTGNATSAL</sequence>
<evidence type="ECO:0000313" key="3">
    <source>
        <dbReference type="Proteomes" id="UP000184267"/>
    </source>
</evidence>
<dbReference type="EMBL" id="MNAD01000881">
    <property type="protein sequence ID" value="OJT09731.1"/>
    <property type="molecule type" value="Genomic_DNA"/>
</dbReference>
<feature type="non-terminal residue" evidence="2">
    <location>
        <position position="1"/>
    </location>
</feature>
<gene>
    <name evidence="2" type="ORF">TRAPUB_13762</name>
</gene>
<dbReference type="AlphaFoldDB" id="A0A1M2VQ53"/>
<evidence type="ECO:0000313" key="2">
    <source>
        <dbReference type="EMBL" id="OJT09731.1"/>
    </source>
</evidence>
<dbReference type="OMA" id="MIHRNFR"/>
<accession>A0A1M2VQ53</accession>
<reference evidence="2 3" key="1">
    <citation type="submission" date="2016-10" db="EMBL/GenBank/DDBJ databases">
        <title>Genome sequence of the basidiomycete white-rot fungus Trametes pubescens.</title>
        <authorList>
            <person name="Makela M.R."/>
            <person name="Granchi Z."/>
            <person name="Peng M."/>
            <person name="De Vries R.P."/>
            <person name="Grigoriev I."/>
            <person name="Riley R."/>
            <person name="Hilden K."/>
        </authorList>
    </citation>
    <scope>NUCLEOTIDE SEQUENCE [LARGE SCALE GENOMIC DNA]</scope>
    <source>
        <strain evidence="2 3">FBCC735</strain>
    </source>
</reference>
<dbReference type="Proteomes" id="UP000184267">
    <property type="component" value="Unassembled WGS sequence"/>
</dbReference>
<comment type="caution">
    <text evidence="2">The sequence shown here is derived from an EMBL/GenBank/DDBJ whole genome shotgun (WGS) entry which is preliminary data.</text>
</comment>
<feature type="region of interest" description="Disordered" evidence="1">
    <location>
        <begin position="1"/>
        <end position="27"/>
    </location>
</feature>
<organism evidence="2 3">
    <name type="scientific">Trametes pubescens</name>
    <name type="common">White-rot fungus</name>
    <dbReference type="NCBI Taxonomy" id="154538"/>
    <lineage>
        <taxon>Eukaryota</taxon>
        <taxon>Fungi</taxon>
        <taxon>Dikarya</taxon>
        <taxon>Basidiomycota</taxon>
        <taxon>Agaricomycotina</taxon>
        <taxon>Agaricomycetes</taxon>
        <taxon>Polyporales</taxon>
        <taxon>Polyporaceae</taxon>
        <taxon>Trametes</taxon>
    </lineage>
</organism>